<protein>
    <submittedName>
        <fullName evidence="6">C-type cytochrome</fullName>
    </submittedName>
</protein>
<proteinExistence type="predicted"/>
<evidence type="ECO:0000256" key="1">
    <source>
        <dbReference type="ARBA" id="ARBA00022617"/>
    </source>
</evidence>
<dbReference type="Pfam" id="PF00034">
    <property type="entry name" value="Cytochrom_C"/>
    <property type="match status" value="1"/>
</dbReference>
<gene>
    <name evidence="6" type="ORF">ACFFUR_05210</name>
</gene>
<name>A0ABV5J4Q9_9BACT</name>
<keyword evidence="3 4" id="KW-0408">Iron</keyword>
<dbReference type="SUPFAM" id="SSF46626">
    <property type="entry name" value="Cytochrome c"/>
    <property type="match status" value="1"/>
</dbReference>
<reference evidence="6 7" key="1">
    <citation type="submission" date="2024-09" db="EMBL/GenBank/DDBJ databases">
        <authorList>
            <person name="Sun Q."/>
            <person name="Mori K."/>
        </authorList>
    </citation>
    <scope>NUCLEOTIDE SEQUENCE [LARGE SCALE GENOMIC DNA]</scope>
    <source>
        <strain evidence="6 7">CECT 7682</strain>
    </source>
</reference>
<evidence type="ECO:0000259" key="5">
    <source>
        <dbReference type="PROSITE" id="PS51007"/>
    </source>
</evidence>
<evidence type="ECO:0000256" key="4">
    <source>
        <dbReference type="PROSITE-ProRule" id="PRU00433"/>
    </source>
</evidence>
<sequence length="145" mass="16492">MKIIIISCLMVSYMGWTAFNAQNQDDPLKESIKRGKEVYNDFCLQCHMADGQGVKDAFPPLAESDFLLQKRKESIKAVMYGMSGEITVNEVVYNGNMSNQGLYDDEVADVMNYILNSWGNKSEKMVTEEEVKSIKKEVEEKKAEQ</sequence>
<evidence type="ECO:0000313" key="6">
    <source>
        <dbReference type="EMBL" id="MFB9211195.1"/>
    </source>
</evidence>
<dbReference type="PROSITE" id="PS51007">
    <property type="entry name" value="CYTC"/>
    <property type="match status" value="1"/>
</dbReference>
<dbReference type="EMBL" id="JBHMEW010000044">
    <property type="protein sequence ID" value="MFB9211195.1"/>
    <property type="molecule type" value="Genomic_DNA"/>
</dbReference>
<organism evidence="6 7">
    <name type="scientific">Echinicola jeungdonensis</name>
    <dbReference type="NCBI Taxonomy" id="709343"/>
    <lineage>
        <taxon>Bacteria</taxon>
        <taxon>Pseudomonadati</taxon>
        <taxon>Bacteroidota</taxon>
        <taxon>Cytophagia</taxon>
        <taxon>Cytophagales</taxon>
        <taxon>Cyclobacteriaceae</taxon>
        <taxon>Echinicola</taxon>
    </lineage>
</organism>
<dbReference type="InterPro" id="IPR036909">
    <property type="entry name" value="Cyt_c-like_dom_sf"/>
</dbReference>
<dbReference type="RefSeq" id="WP_290249141.1">
    <property type="nucleotide sequence ID" value="NZ_JAUFQT010000002.1"/>
</dbReference>
<feature type="domain" description="Cytochrome c" evidence="5">
    <location>
        <begin position="30"/>
        <end position="118"/>
    </location>
</feature>
<dbReference type="InterPro" id="IPR009056">
    <property type="entry name" value="Cyt_c-like_dom"/>
</dbReference>
<keyword evidence="1 4" id="KW-0349">Heme</keyword>
<keyword evidence="7" id="KW-1185">Reference proteome</keyword>
<evidence type="ECO:0000256" key="3">
    <source>
        <dbReference type="ARBA" id="ARBA00023004"/>
    </source>
</evidence>
<keyword evidence="2 4" id="KW-0479">Metal-binding</keyword>
<evidence type="ECO:0000256" key="2">
    <source>
        <dbReference type="ARBA" id="ARBA00022723"/>
    </source>
</evidence>
<evidence type="ECO:0000313" key="7">
    <source>
        <dbReference type="Proteomes" id="UP001589654"/>
    </source>
</evidence>
<comment type="caution">
    <text evidence="6">The sequence shown here is derived from an EMBL/GenBank/DDBJ whole genome shotgun (WGS) entry which is preliminary data.</text>
</comment>
<dbReference type="InterPro" id="IPR051459">
    <property type="entry name" value="Cytochrome_c-type_DH"/>
</dbReference>
<dbReference type="PANTHER" id="PTHR35008:SF8">
    <property type="entry name" value="ALCOHOL DEHYDROGENASE CYTOCHROME C SUBUNIT"/>
    <property type="match status" value="1"/>
</dbReference>
<dbReference type="Proteomes" id="UP001589654">
    <property type="component" value="Unassembled WGS sequence"/>
</dbReference>
<dbReference type="PANTHER" id="PTHR35008">
    <property type="entry name" value="BLL4482 PROTEIN-RELATED"/>
    <property type="match status" value="1"/>
</dbReference>
<accession>A0ABV5J4Q9</accession>
<dbReference type="Gene3D" id="1.10.760.10">
    <property type="entry name" value="Cytochrome c-like domain"/>
    <property type="match status" value="1"/>
</dbReference>